<name>A0ABY4G508_9BACT</name>
<evidence type="ECO:0000259" key="2">
    <source>
        <dbReference type="Pfam" id="PF18962"/>
    </source>
</evidence>
<dbReference type="Proteomes" id="UP000830401">
    <property type="component" value="Chromosome"/>
</dbReference>
<proteinExistence type="predicted"/>
<protein>
    <submittedName>
        <fullName evidence="3">T9SS type A sorting domain-containing protein</fullName>
    </submittedName>
</protein>
<dbReference type="RefSeq" id="WP_245119948.1">
    <property type="nucleotide sequence ID" value="NZ_CP095061.1"/>
</dbReference>
<feature type="region of interest" description="Disordered" evidence="1">
    <location>
        <begin position="1"/>
        <end position="22"/>
    </location>
</feature>
<evidence type="ECO:0000313" key="4">
    <source>
        <dbReference type="Proteomes" id="UP000830401"/>
    </source>
</evidence>
<keyword evidence="4" id="KW-1185">Reference proteome</keyword>
<dbReference type="NCBIfam" id="TIGR04183">
    <property type="entry name" value="Por_Secre_tail"/>
    <property type="match status" value="1"/>
</dbReference>
<reference evidence="3" key="1">
    <citation type="submission" date="2022-04" db="EMBL/GenBank/DDBJ databases">
        <title>Hymenobacter sp. isolated from the air.</title>
        <authorList>
            <person name="Won M."/>
            <person name="Lee C.-M."/>
            <person name="Woen H.-Y."/>
            <person name="Kwon S.-W."/>
        </authorList>
    </citation>
    <scope>NUCLEOTIDE SEQUENCE</scope>
    <source>
        <strain evidence="3">5420S-77</strain>
    </source>
</reference>
<evidence type="ECO:0000313" key="3">
    <source>
        <dbReference type="EMBL" id="UOQ65968.1"/>
    </source>
</evidence>
<gene>
    <name evidence="3" type="ORF">MUN86_21040</name>
</gene>
<feature type="domain" description="Secretion system C-terminal sorting" evidence="2">
    <location>
        <begin position="57"/>
        <end position="125"/>
    </location>
</feature>
<dbReference type="EMBL" id="CP095061">
    <property type="protein sequence ID" value="UOQ65968.1"/>
    <property type="molecule type" value="Genomic_DNA"/>
</dbReference>
<dbReference type="Pfam" id="PF18962">
    <property type="entry name" value="Por_Secre_tail"/>
    <property type="match status" value="1"/>
</dbReference>
<evidence type="ECO:0000256" key="1">
    <source>
        <dbReference type="SAM" id="MobiDB-lite"/>
    </source>
</evidence>
<sequence length="130" mass="14087">MPDAWETSMGLNPEDATDRNTRGANGYTMLENYLNGLTAPVLAVAASNSTTELLQAYPNPSQHELTLAHPVASRGASLTVYSFDGRKVLTLPAASGTRETHIRTADLARGSYLILYTDAQQRLSVKFSKD</sequence>
<organism evidence="3 4">
    <name type="scientific">Hymenobacter volaticus</name>
    <dbReference type="NCBI Taxonomy" id="2932254"/>
    <lineage>
        <taxon>Bacteria</taxon>
        <taxon>Pseudomonadati</taxon>
        <taxon>Bacteroidota</taxon>
        <taxon>Cytophagia</taxon>
        <taxon>Cytophagales</taxon>
        <taxon>Hymenobacteraceae</taxon>
        <taxon>Hymenobacter</taxon>
    </lineage>
</organism>
<accession>A0ABY4G508</accession>
<dbReference type="InterPro" id="IPR026444">
    <property type="entry name" value="Secre_tail"/>
</dbReference>